<accession>A0A3M0JZG8</accession>
<evidence type="ECO:0000313" key="2">
    <source>
        <dbReference type="Proteomes" id="UP000269221"/>
    </source>
</evidence>
<gene>
    <name evidence="1" type="ORF">DUI87_15781</name>
</gene>
<dbReference type="STRING" id="333673.A0A3M0JZG8"/>
<evidence type="ECO:0000313" key="1">
    <source>
        <dbReference type="EMBL" id="RMC06349.1"/>
    </source>
</evidence>
<organism evidence="1 2">
    <name type="scientific">Hirundo rustica rustica</name>
    <dbReference type="NCBI Taxonomy" id="333673"/>
    <lineage>
        <taxon>Eukaryota</taxon>
        <taxon>Metazoa</taxon>
        <taxon>Chordata</taxon>
        <taxon>Craniata</taxon>
        <taxon>Vertebrata</taxon>
        <taxon>Euteleostomi</taxon>
        <taxon>Archelosauria</taxon>
        <taxon>Archosauria</taxon>
        <taxon>Dinosauria</taxon>
        <taxon>Saurischia</taxon>
        <taxon>Theropoda</taxon>
        <taxon>Coelurosauria</taxon>
        <taxon>Aves</taxon>
        <taxon>Neognathae</taxon>
        <taxon>Neoaves</taxon>
        <taxon>Telluraves</taxon>
        <taxon>Australaves</taxon>
        <taxon>Passeriformes</taxon>
        <taxon>Sylvioidea</taxon>
        <taxon>Hirundinidae</taxon>
        <taxon>Hirundo</taxon>
    </lineage>
</organism>
<keyword evidence="2" id="KW-1185">Reference proteome</keyword>
<name>A0A3M0JZG8_HIRRU</name>
<dbReference type="Proteomes" id="UP000269221">
    <property type="component" value="Unassembled WGS sequence"/>
</dbReference>
<dbReference type="EMBL" id="QRBI01000120">
    <property type="protein sequence ID" value="RMC06349.1"/>
    <property type="molecule type" value="Genomic_DNA"/>
</dbReference>
<sequence>MGSKGSWRESSSDCPLSAQVKLHLISCAYFWATPYKNIEVLEWVQRRATELGKSLEQRSDEEQLGELGAFSLEERGLRGDLTAVYSLKGGYGEPFAVHIQDLAFEADWVPRDLDA</sequence>
<comment type="caution">
    <text evidence="1">The sequence shown here is derived from an EMBL/GenBank/DDBJ whole genome shotgun (WGS) entry which is preliminary data.</text>
</comment>
<protein>
    <submittedName>
        <fullName evidence="1">Uncharacterized protein</fullName>
    </submittedName>
</protein>
<dbReference type="OrthoDB" id="276744at2759"/>
<reference evidence="1 2" key="1">
    <citation type="submission" date="2018-07" db="EMBL/GenBank/DDBJ databases">
        <title>A high quality draft genome assembly of the barn swallow (H. rustica rustica).</title>
        <authorList>
            <person name="Formenti G."/>
            <person name="Chiara M."/>
            <person name="Poveda L."/>
            <person name="Francoijs K.-J."/>
            <person name="Bonisoli-Alquati A."/>
            <person name="Canova L."/>
            <person name="Gianfranceschi L."/>
            <person name="Horner D.S."/>
            <person name="Saino N."/>
        </authorList>
    </citation>
    <scope>NUCLEOTIDE SEQUENCE [LARGE SCALE GENOMIC DNA]</scope>
    <source>
        <strain evidence="1">Chelidonia</strain>
        <tissue evidence="1">Blood</tissue>
    </source>
</reference>
<proteinExistence type="predicted"/>
<dbReference type="AlphaFoldDB" id="A0A3M0JZG8"/>